<feature type="repeat" description="TPR" evidence="1">
    <location>
        <begin position="290"/>
        <end position="323"/>
    </location>
</feature>
<dbReference type="EMBL" id="FNCP01000007">
    <property type="protein sequence ID" value="SDG84789.1"/>
    <property type="molecule type" value="Genomic_DNA"/>
</dbReference>
<dbReference type="InterPro" id="IPR011990">
    <property type="entry name" value="TPR-like_helical_dom_sf"/>
</dbReference>
<dbReference type="Proteomes" id="UP000198656">
    <property type="component" value="Unassembled WGS sequence"/>
</dbReference>
<dbReference type="SMART" id="SM00028">
    <property type="entry name" value="TPR"/>
    <property type="match status" value="9"/>
</dbReference>
<dbReference type="AlphaFoldDB" id="A0A1G7XKR0"/>
<protein>
    <submittedName>
        <fullName evidence="2">Tetratricopeptide repeat-containing protein</fullName>
    </submittedName>
</protein>
<dbReference type="InterPro" id="IPR019734">
    <property type="entry name" value="TPR_rpt"/>
</dbReference>
<dbReference type="PANTHER" id="PTHR12558:SF13">
    <property type="entry name" value="CELL DIVISION CYCLE PROTEIN 27 HOMOLOG"/>
    <property type="match status" value="1"/>
</dbReference>
<feature type="repeat" description="TPR" evidence="1">
    <location>
        <begin position="324"/>
        <end position="357"/>
    </location>
</feature>
<accession>A0A1G7XKR0</accession>
<sequence length="388" mass="44886">MALPIASNNKQQRPSLQNSYLWNFLQARWHHSLGKTDDAIQKWVDLLNRESSKPRLKEVGYLIEIQALQEAREYLEQLVINSDEELAEINYLLAKCYIGQALLPQAKEKIEQAIKVKPQIAKYWDLLADCNLELGDWRDAIKALDNSMRAAPQNAETNYRLGMIYAFHEEYHEALRCFQGCCQLRPREFLYWEMKAEMHLLLEQLKDACSSYEKALRYGGTPDLAARLAYCYIQDGEIKKGIQYYKYTLKYEPDHYDSLSNLAAVYQNLGRSQEALVLLEQAKNIYPKDPILLNNLAFTLVHQGRTRKAAEYYREALELTPDHPLILYNLSVCLTRKGNWQESIELINKLLDIDPNHSAGWALLGNIYDQIDQSDVAIDCFNKALKLA</sequence>
<evidence type="ECO:0000313" key="2">
    <source>
        <dbReference type="EMBL" id="SDG84789.1"/>
    </source>
</evidence>
<dbReference type="PROSITE" id="PS50293">
    <property type="entry name" value="TPR_REGION"/>
    <property type="match status" value="1"/>
</dbReference>
<dbReference type="STRING" id="1121419.SAMN05443529_10721"/>
<feature type="repeat" description="TPR" evidence="1">
    <location>
        <begin position="155"/>
        <end position="188"/>
    </location>
</feature>
<evidence type="ECO:0000313" key="3">
    <source>
        <dbReference type="Proteomes" id="UP000198656"/>
    </source>
</evidence>
<feature type="repeat" description="TPR" evidence="1">
    <location>
        <begin position="222"/>
        <end position="255"/>
    </location>
</feature>
<keyword evidence="3" id="KW-1185">Reference proteome</keyword>
<dbReference type="PANTHER" id="PTHR12558">
    <property type="entry name" value="CELL DIVISION CYCLE 16,23,27"/>
    <property type="match status" value="1"/>
</dbReference>
<dbReference type="Gene3D" id="1.25.40.10">
    <property type="entry name" value="Tetratricopeptide repeat domain"/>
    <property type="match status" value="3"/>
</dbReference>
<evidence type="ECO:0000256" key="1">
    <source>
        <dbReference type="PROSITE-ProRule" id="PRU00339"/>
    </source>
</evidence>
<dbReference type="Pfam" id="PF13432">
    <property type="entry name" value="TPR_16"/>
    <property type="match status" value="1"/>
</dbReference>
<dbReference type="RefSeq" id="WP_092331921.1">
    <property type="nucleotide sequence ID" value="NZ_FNCP01000007.1"/>
</dbReference>
<proteinExistence type="predicted"/>
<feature type="repeat" description="TPR" evidence="1">
    <location>
        <begin position="256"/>
        <end position="289"/>
    </location>
</feature>
<keyword evidence="1" id="KW-0802">TPR repeat</keyword>
<feature type="repeat" description="TPR" evidence="1">
    <location>
        <begin position="121"/>
        <end position="154"/>
    </location>
</feature>
<dbReference type="Pfam" id="PF14559">
    <property type="entry name" value="TPR_19"/>
    <property type="match status" value="2"/>
</dbReference>
<dbReference type="PROSITE" id="PS50005">
    <property type="entry name" value="TPR"/>
    <property type="match status" value="6"/>
</dbReference>
<name>A0A1G7XKR0_9FIRM</name>
<dbReference type="OrthoDB" id="1791432at2"/>
<dbReference type="SUPFAM" id="SSF48452">
    <property type="entry name" value="TPR-like"/>
    <property type="match status" value="2"/>
</dbReference>
<organism evidence="2 3">
    <name type="scientific">Desulfosporosinus hippei DSM 8344</name>
    <dbReference type="NCBI Taxonomy" id="1121419"/>
    <lineage>
        <taxon>Bacteria</taxon>
        <taxon>Bacillati</taxon>
        <taxon>Bacillota</taxon>
        <taxon>Clostridia</taxon>
        <taxon>Eubacteriales</taxon>
        <taxon>Desulfitobacteriaceae</taxon>
        <taxon>Desulfosporosinus</taxon>
    </lineage>
</organism>
<gene>
    <name evidence="2" type="ORF">SAMN05443529_10721</name>
</gene>
<reference evidence="3" key="1">
    <citation type="submission" date="2016-10" db="EMBL/GenBank/DDBJ databases">
        <authorList>
            <person name="Varghese N."/>
            <person name="Submissions S."/>
        </authorList>
    </citation>
    <scope>NUCLEOTIDE SEQUENCE [LARGE SCALE GENOMIC DNA]</scope>
    <source>
        <strain evidence="3">DSM 8344</strain>
    </source>
</reference>